<dbReference type="Pfam" id="PF02783">
    <property type="entry name" value="MCR_beta_N"/>
    <property type="match status" value="1"/>
</dbReference>
<name>Q649Z7_UNCAG</name>
<reference evidence="11" key="1">
    <citation type="journal article" date="2004" name="Science">
        <title>Reverse methanogenesis: testing the hypothesis with environmental genomics.</title>
        <authorList>
            <person name="Hallam S.J."/>
            <person name="Putnam N."/>
            <person name="Preston C.M."/>
            <person name="Detter J.C."/>
            <person name="Rokhsar D."/>
            <person name="Richardson P.M."/>
            <person name="DeLong E.F."/>
        </authorList>
    </citation>
    <scope>NUCLEOTIDE SEQUENCE</scope>
</reference>
<dbReference type="AlphaFoldDB" id="Q649Z7"/>
<protein>
    <recommendedName>
        <fullName evidence="8">Methyl-coenzyme M reductase subunit beta</fullName>
        <ecNumber evidence="8">2.8.4.1</ecNumber>
    </recommendedName>
    <alternativeName>
        <fullName evidence="8">Coenzyme-B sulfoethylthiotransferase beta</fullName>
    </alternativeName>
</protein>
<dbReference type="InterPro" id="IPR008924">
    <property type="entry name" value="Me_CoM_Rdtase_asu/bsu_C"/>
</dbReference>
<evidence type="ECO:0000256" key="7">
    <source>
        <dbReference type="ARBA" id="ARBA00047772"/>
    </source>
</evidence>
<gene>
    <name evidence="11" type="primary">mcrB</name>
    <name evidence="11" type="ORF">GZ33H6_29</name>
</gene>
<comment type="pathway">
    <text evidence="2 8">One-carbon metabolism; methyl-coenzyme M reduction; methane from methyl-coenzyme M: step 1/1.</text>
</comment>
<dbReference type="GO" id="GO:0050524">
    <property type="term" value="F:coenzyme-B sulfoethylthiotransferase activity"/>
    <property type="evidence" value="ECO:0007669"/>
    <property type="project" value="UniProtKB-UniRule"/>
</dbReference>
<comment type="subunit">
    <text evidence="8">Hexamer of two alpha, two beta, and two gamma chains.</text>
</comment>
<evidence type="ECO:0000256" key="4">
    <source>
        <dbReference type="ARBA" id="ARBA00011155"/>
    </source>
</evidence>
<feature type="domain" description="Methyl-coenzyme M reductase beta subunit C-terminal" evidence="9">
    <location>
        <begin position="202"/>
        <end position="447"/>
    </location>
</feature>
<comment type="similarity">
    <text evidence="3">Belongs to the methyl-coenzyme M reductase beta subunit family.</text>
</comment>
<dbReference type="Gene3D" id="1.20.840.10">
    <property type="entry name" value="Methyl-coenzyme M reductase, alpha/beta subunit, C-terminal"/>
    <property type="match status" value="1"/>
</dbReference>
<keyword evidence="5 8" id="KW-0808">Transferase</keyword>
<dbReference type="EMBL" id="AY714858">
    <property type="protein sequence ID" value="AAU83780.1"/>
    <property type="molecule type" value="Genomic_DNA"/>
</dbReference>
<dbReference type="Gene3D" id="3.30.70.470">
    <property type="match status" value="1"/>
</dbReference>
<reference evidence="11" key="2">
    <citation type="submission" date="2004-08" db="EMBL/GenBank/DDBJ databases">
        <authorList>
            <person name="Putnam N."/>
            <person name="Detter J.C."/>
            <person name="Richardson P.M."/>
            <person name="Rokhsar D."/>
        </authorList>
    </citation>
    <scope>NUCLEOTIDE SEQUENCE</scope>
</reference>
<evidence type="ECO:0000256" key="1">
    <source>
        <dbReference type="ARBA" id="ARBA00001952"/>
    </source>
</evidence>
<evidence type="ECO:0000256" key="8">
    <source>
        <dbReference type="PIRNR" id="PIRNR000263"/>
    </source>
</evidence>
<evidence type="ECO:0000313" key="11">
    <source>
        <dbReference type="EMBL" id="AAU83780.1"/>
    </source>
</evidence>
<sequence length="449" mass="48001">MYSMMCRVSEISKEEKKNMADEIDLYDDRGSVLAKGVPLQAISPLKNAAMRKIVNLTIRTGAVDLAGLEKKLKTGAIAGRGMVIRGVAKDLPILDKASTIAGEVEEMLRIESGDDTEVTLMSGEKRMLIQVPTARILADYSVGLTAAMGALTHAIIDVCDVSMWDAPYVHAAVWGMYPQNPDPADGAVKMLVDIPMKNEGPGFTLRNIPVNHLAATVRKRAIQGAALTMILEEAAQFEMGNCMGPHERGHLLDLAYEGLNANNLLYNLVKDNGKGTLADVVYGLVEKAKADGVIKPKKKMGSGYVVYEADDPQLWNAYASAGLLAAVCVNCGAMRAGQSVPGCIMYYNVLLEHETGMPGVDYGMTQGASVSSSFFSHSIYGGGGPGVFYGNHIVTRHPKGQFIPCFCASMCLDADTMYFSPARTSALYGEVLGAIPEFAEPMKAVAGAV</sequence>
<dbReference type="SUPFAM" id="SSF55088">
    <property type="entry name" value="Methyl-coenzyme M reductase subunits"/>
    <property type="match status" value="1"/>
</dbReference>
<evidence type="ECO:0000256" key="5">
    <source>
        <dbReference type="ARBA" id="ARBA00022679"/>
    </source>
</evidence>
<comment type="cofactor">
    <cofactor evidence="1">
        <name>coenzyme F430</name>
        <dbReference type="ChEBI" id="CHEBI:60540"/>
    </cofactor>
</comment>
<dbReference type="PIRSF" id="PIRSF000263">
    <property type="entry name" value="Meth_CoM_rd_beta"/>
    <property type="match status" value="1"/>
</dbReference>
<dbReference type="InterPro" id="IPR022679">
    <property type="entry name" value="Me_CoM_Rdtase_bsu_C"/>
</dbReference>
<dbReference type="InterPro" id="IPR022680">
    <property type="entry name" value="Me_CoM_Rdtase_bsu_N"/>
</dbReference>
<evidence type="ECO:0000259" key="10">
    <source>
        <dbReference type="Pfam" id="PF02783"/>
    </source>
</evidence>
<evidence type="ECO:0000256" key="3">
    <source>
        <dbReference type="ARBA" id="ARBA00010675"/>
    </source>
</evidence>
<evidence type="ECO:0000256" key="6">
    <source>
        <dbReference type="ARBA" id="ARBA00022994"/>
    </source>
</evidence>
<accession>Q649Z7</accession>
<dbReference type="InterPro" id="IPR009024">
    <property type="entry name" value="Me_CoM_Rdtase_Fd-like_fold"/>
</dbReference>
<organism evidence="11">
    <name type="scientific">Uncultured archaeon GZfos26G2</name>
    <dbReference type="NCBI Taxonomy" id="3386331"/>
    <lineage>
        <taxon>Archaea</taxon>
        <taxon>Methanobacteriati</taxon>
        <taxon>Methanobacteriota</taxon>
        <taxon>Stenosarchaea group</taxon>
        <taxon>Methanomicrobia</taxon>
        <taxon>Candidatus Methanophagales</taxon>
        <taxon>Candidatus Methanophagaceae</taxon>
        <taxon>Candidatus Methanophaga</taxon>
    </lineage>
</organism>
<dbReference type="InterPro" id="IPR015823">
    <property type="entry name" value="Me_CoM_Rdtase_asu_N_sub2"/>
</dbReference>
<proteinExistence type="inferred from homology"/>
<evidence type="ECO:0000256" key="2">
    <source>
        <dbReference type="ARBA" id="ARBA00005149"/>
    </source>
</evidence>
<comment type="subunit">
    <text evidence="4">MCR is a hexamer of two alpha, two beta, and two gamma chains, forming a dimer of heterotrimers.</text>
</comment>
<dbReference type="NCBIfam" id="TIGR03257">
    <property type="entry name" value="met_CoM_red_bet"/>
    <property type="match status" value="1"/>
</dbReference>
<feature type="domain" description="Methyl-coenzyme M reductase beta subunit N-terminal" evidence="10">
    <location>
        <begin position="21"/>
        <end position="200"/>
    </location>
</feature>
<dbReference type="InterPro" id="IPR003179">
    <property type="entry name" value="Me_CoM_Rdtase_bsu"/>
</dbReference>
<comment type="catalytic activity">
    <reaction evidence="7">
        <text>coenzyme B + methyl-coenzyme M = methane + coenzyme M-coenzyme B heterodisulfide</text>
        <dbReference type="Rhea" id="RHEA:12532"/>
        <dbReference type="ChEBI" id="CHEBI:16183"/>
        <dbReference type="ChEBI" id="CHEBI:58286"/>
        <dbReference type="ChEBI" id="CHEBI:58411"/>
        <dbReference type="ChEBI" id="CHEBI:58596"/>
        <dbReference type="EC" id="2.8.4.1"/>
    </reaction>
    <physiologicalReaction direction="left-to-right" evidence="7">
        <dbReference type="Rhea" id="RHEA:12533"/>
    </physiologicalReaction>
</comment>
<dbReference type="SUPFAM" id="SSF48081">
    <property type="entry name" value="Methyl-coenzyme M reductase alpha and beta chain C-terminal domain"/>
    <property type="match status" value="1"/>
</dbReference>
<dbReference type="GO" id="GO:0015948">
    <property type="term" value="P:methanogenesis"/>
    <property type="evidence" value="ECO:0007669"/>
    <property type="project" value="UniProtKB-UniRule"/>
</dbReference>
<evidence type="ECO:0000259" key="9">
    <source>
        <dbReference type="Pfam" id="PF02241"/>
    </source>
</evidence>
<keyword evidence="6 8" id="KW-0484">Methanogenesis</keyword>
<dbReference type="UniPathway" id="UPA00646">
    <property type="reaction ID" value="UER00699"/>
</dbReference>
<dbReference type="Pfam" id="PF02241">
    <property type="entry name" value="MCR_beta"/>
    <property type="match status" value="1"/>
</dbReference>
<dbReference type="EC" id="2.8.4.1" evidence="8"/>